<dbReference type="Gene3D" id="1.10.260.40">
    <property type="entry name" value="lambda repressor-like DNA-binding domains"/>
    <property type="match status" value="1"/>
</dbReference>
<keyword evidence="2" id="KW-1185">Reference proteome</keyword>
<organism evidence="1 2">
    <name type="scientific">Sedimenticola selenatireducens</name>
    <dbReference type="NCBI Taxonomy" id="191960"/>
    <lineage>
        <taxon>Bacteria</taxon>
        <taxon>Pseudomonadati</taxon>
        <taxon>Pseudomonadota</taxon>
        <taxon>Gammaproteobacteria</taxon>
        <taxon>Chromatiales</taxon>
        <taxon>Sedimenticolaceae</taxon>
        <taxon>Sedimenticola</taxon>
    </lineage>
</organism>
<dbReference type="InterPro" id="IPR010982">
    <property type="entry name" value="Lambda_DNA-bd_dom_sf"/>
</dbReference>
<dbReference type="SUPFAM" id="SSF47413">
    <property type="entry name" value="lambda repressor-like DNA-binding domains"/>
    <property type="match status" value="1"/>
</dbReference>
<evidence type="ECO:0000313" key="1">
    <source>
        <dbReference type="EMBL" id="TVO70879.1"/>
    </source>
</evidence>
<reference evidence="1 2" key="1">
    <citation type="submission" date="2019-07" db="EMBL/GenBank/DDBJ databases">
        <title>The pathways for chlorine oxyanion respiration interact through the shared metabolite chlorate.</title>
        <authorList>
            <person name="Barnum T.P."/>
            <person name="Cheng Y."/>
            <person name="Hill K.A."/>
            <person name="Lucas L.N."/>
            <person name="Carlson H.K."/>
            <person name="Coates J.D."/>
        </authorList>
    </citation>
    <scope>NUCLEOTIDE SEQUENCE [LARGE SCALE GENOMIC DNA]</scope>
    <source>
        <strain evidence="1 2">BK-1</strain>
    </source>
</reference>
<accession>A0A557S0H7</accession>
<dbReference type="AlphaFoldDB" id="A0A557S0H7"/>
<dbReference type="InterPro" id="IPR001387">
    <property type="entry name" value="Cro/C1-type_HTH"/>
</dbReference>
<sequence>MSSNIEDKSSVGSRWREERDRLRLSRADVALACERTPQGIGEYERGVSMPGGQALIGFAGLGADINYILTGIRTLSVDQVAEEHPEYTQKQKEETATEAGALSPRDRIWLEIGQQLSEDDRTRLQEIGASLVSAKYLKKTKNE</sequence>
<protein>
    <submittedName>
        <fullName evidence="1">Helix-turn-helix domain-containing protein</fullName>
    </submittedName>
</protein>
<name>A0A557S0H7_9GAMM</name>
<gene>
    <name evidence="1" type="ORF">FHP88_15610</name>
</gene>
<dbReference type="GO" id="GO:0003677">
    <property type="term" value="F:DNA binding"/>
    <property type="evidence" value="ECO:0007669"/>
    <property type="project" value="InterPro"/>
</dbReference>
<dbReference type="EMBL" id="VMNH01000023">
    <property type="protein sequence ID" value="TVO70879.1"/>
    <property type="molecule type" value="Genomic_DNA"/>
</dbReference>
<comment type="caution">
    <text evidence="1">The sequence shown here is derived from an EMBL/GenBank/DDBJ whole genome shotgun (WGS) entry which is preliminary data.</text>
</comment>
<dbReference type="OrthoDB" id="3196789at2"/>
<proteinExistence type="predicted"/>
<dbReference type="RefSeq" id="WP_144360016.1">
    <property type="nucleotide sequence ID" value="NZ_VMNH01000023.1"/>
</dbReference>
<evidence type="ECO:0000313" key="2">
    <source>
        <dbReference type="Proteomes" id="UP000316649"/>
    </source>
</evidence>
<dbReference type="CDD" id="cd00093">
    <property type="entry name" value="HTH_XRE"/>
    <property type="match status" value="1"/>
</dbReference>
<dbReference type="Proteomes" id="UP000316649">
    <property type="component" value="Unassembled WGS sequence"/>
</dbReference>